<evidence type="ECO:0000313" key="1">
    <source>
        <dbReference type="EnsemblPlants" id="cds.evm.model.05.1622"/>
    </source>
</evidence>
<sequence length="185" mass="20405">MWVGNPCHRSNSLISSSHGVLGSAPKFPIFGQTIELVSPRHCKGSRPLSASSSKDLPISIKLRGLNWAENARLLKSEKISALRFYNWIKNSKPALGRNYDVCSLIVDNCGRLNYYETMTCTLNEFNEKGIRLTQNAFRFIPELASDGDSLKNYVSEVVMILNGVGGMCRSSGVGILGGEILFLFL</sequence>
<accession>A0A803PM24</accession>
<dbReference type="EMBL" id="UZAU01000542">
    <property type="status" value="NOT_ANNOTATED_CDS"/>
    <property type="molecule type" value="Genomic_DNA"/>
</dbReference>
<proteinExistence type="predicted"/>
<dbReference type="AlphaFoldDB" id="A0A803PM24"/>
<dbReference type="Proteomes" id="UP000596661">
    <property type="component" value="Chromosome 5"/>
</dbReference>
<keyword evidence="2" id="KW-1185">Reference proteome</keyword>
<name>A0A803PM24_CANSA</name>
<evidence type="ECO:0008006" key="3">
    <source>
        <dbReference type="Google" id="ProtNLM"/>
    </source>
</evidence>
<organism evidence="1 2">
    <name type="scientific">Cannabis sativa</name>
    <name type="common">Hemp</name>
    <name type="synonym">Marijuana</name>
    <dbReference type="NCBI Taxonomy" id="3483"/>
    <lineage>
        <taxon>Eukaryota</taxon>
        <taxon>Viridiplantae</taxon>
        <taxon>Streptophyta</taxon>
        <taxon>Embryophyta</taxon>
        <taxon>Tracheophyta</taxon>
        <taxon>Spermatophyta</taxon>
        <taxon>Magnoliopsida</taxon>
        <taxon>eudicotyledons</taxon>
        <taxon>Gunneridae</taxon>
        <taxon>Pentapetalae</taxon>
        <taxon>rosids</taxon>
        <taxon>fabids</taxon>
        <taxon>Rosales</taxon>
        <taxon>Cannabaceae</taxon>
        <taxon>Cannabis</taxon>
    </lineage>
</organism>
<protein>
    <recommendedName>
        <fullName evidence="3">Pentatricopeptide repeat-containing protein</fullName>
    </recommendedName>
</protein>
<dbReference type="Gramene" id="evm.model.05.1622">
    <property type="protein sequence ID" value="cds.evm.model.05.1622"/>
    <property type="gene ID" value="evm.TU.05.1622"/>
</dbReference>
<reference evidence="1" key="1">
    <citation type="submission" date="2018-11" db="EMBL/GenBank/DDBJ databases">
        <authorList>
            <person name="Grassa J C."/>
        </authorList>
    </citation>
    <scope>NUCLEOTIDE SEQUENCE [LARGE SCALE GENOMIC DNA]</scope>
</reference>
<evidence type="ECO:0000313" key="2">
    <source>
        <dbReference type="Proteomes" id="UP000596661"/>
    </source>
</evidence>
<dbReference type="EnsemblPlants" id="evm.model.05.1622">
    <property type="protein sequence ID" value="cds.evm.model.05.1622"/>
    <property type="gene ID" value="evm.TU.05.1622"/>
</dbReference>
<reference evidence="1" key="2">
    <citation type="submission" date="2021-03" db="UniProtKB">
        <authorList>
            <consortium name="EnsemblPlants"/>
        </authorList>
    </citation>
    <scope>IDENTIFICATION</scope>
</reference>